<dbReference type="Proteomes" id="UP000634660">
    <property type="component" value="Unassembled WGS sequence"/>
</dbReference>
<feature type="compositionally biased region" description="Low complexity" evidence="1">
    <location>
        <begin position="124"/>
        <end position="142"/>
    </location>
</feature>
<evidence type="ECO:0000256" key="1">
    <source>
        <dbReference type="SAM" id="MobiDB-lite"/>
    </source>
</evidence>
<evidence type="ECO:0000256" key="2">
    <source>
        <dbReference type="SAM" id="Phobius"/>
    </source>
</evidence>
<organism evidence="4 5">
    <name type="scientific">Streptomyces subrutilus</name>
    <dbReference type="NCBI Taxonomy" id="36818"/>
    <lineage>
        <taxon>Bacteria</taxon>
        <taxon>Bacillati</taxon>
        <taxon>Actinomycetota</taxon>
        <taxon>Actinomycetes</taxon>
        <taxon>Kitasatosporales</taxon>
        <taxon>Streptomycetaceae</taxon>
        <taxon>Streptomyces</taxon>
    </lineage>
</organism>
<proteinExistence type="predicted"/>
<evidence type="ECO:0000313" key="4">
    <source>
        <dbReference type="EMBL" id="QEU82150.1"/>
    </source>
</evidence>
<keyword evidence="5" id="KW-1185">Reference proteome</keyword>
<dbReference type="AlphaFoldDB" id="A0A5P2UTE9"/>
<feature type="region of interest" description="Disordered" evidence="1">
    <location>
        <begin position="59"/>
        <end position="142"/>
    </location>
</feature>
<reference evidence="4 5" key="2">
    <citation type="submission" date="2017-09" db="EMBL/GenBank/DDBJ databases">
        <authorList>
            <person name="Lee N."/>
            <person name="Cho B.-K."/>
        </authorList>
    </citation>
    <scope>NUCLEOTIDE SEQUENCE [LARGE SCALE GENOMIC DNA]</scope>
    <source>
        <strain evidence="4 5">ATCC 27467</strain>
    </source>
</reference>
<dbReference type="OrthoDB" id="4338185at2"/>
<name>A0A5P2UTE9_9ACTN</name>
<sequence length="142" mass="14164">MPDSHDPLRSLFREAAAAGRSGADLPPVSVIARRGERARRRRIAGYGLAACLVLGSAGALVAGPLPGGGGAPLPATSPSAPWPPPSPSTVSTQGPPEPSSSMSRTPPPAETTRPTGSTLPPVPSGTTTNPETSPTPTRHGPG</sequence>
<dbReference type="RefSeq" id="WP_150521157.1">
    <property type="nucleotide sequence ID" value="NZ_BMVX01000027.1"/>
</dbReference>
<keyword evidence="2" id="KW-0472">Membrane</keyword>
<gene>
    <name evidence="4" type="ORF">CP968_31225</name>
    <name evidence="3" type="ORF">GCM10010371_55770</name>
</gene>
<accession>A0A5P2UTE9</accession>
<reference evidence="3" key="1">
    <citation type="journal article" date="2014" name="Int. J. Syst. Evol. Microbiol.">
        <title>Complete genome sequence of Corynebacterium casei LMG S-19264T (=DSM 44701T), isolated from a smear-ripened cheese.</title>
        <authorList>
            <consortium name="US DOE Joint Genome Institute (JGI-PGF)"/>
            <person name="Walter F."/>
            <person name="Albersmeier A."/>
            <person name="Kalinowski J."/>
            <person name="Ruckert C."/>
        </authorList>
    </citation>
    <scope>NUCLEOTIDE SEQUENCE</scope>
    <source>
        <strain evidence="3">JCM 4834</strain>
    </source>
</reference>
<dbReference type="EMBL" id="CP023701">
    <property type="protein sequence ID" value="QEU82150.1"/>
    <property type="molecule type" value="Genomic_DNA"/>
</dbReference>
<protein>
    <submittedName>
        <fullName evidence="4">Uncharacterized protein</fullName>
    </submittedName>
</protein>
<dbReference type="KEGG" id="ssub:CP968_31225"/>
<keyword evidence="2" id="KW-1133">Transmembrane helix</keyword>
<keyword evidence="2" id="KW-0812">Transmembrane</keyword>
<dbReference type="EMBL" id="BMVX01000027">
    <property type="protein sequence ID" value="GGZ88786.1"/>
    <property type="molecule type" value="Genomic_DNA"/>
</dbReference>
<reference evidence="3" key="3">
    <citation type="submission" date="2020-09" db="EMBL/GenBank/DDBJ databases">
        <authorList>
            <person name="Sun Q."/>
            <person name="Ohkuma M."/>
        </authorList>
    </citation>
    <scope>NUCLEOTIDE SEQUENCE</scope>
    <source>
        <strain evidence="3">JCM 4834</strain>
    </source>
</reference>
<evidence type="ECO:0000313" key="3">
    <source>
        <dbReference type="EMBL" id="GGZ88786.1"/>
    </source>
</evidence>
<dbReference type="Proteomes" id="UP000326831">
    <property type="component" value="Chromosome"/>
</dbReference>
<feature type="transmembrane region" description="Helical" evidence="2">
    <location>
        <begin position="43"/>
        <end position="65"/>
    </location>
</feature>
<evidence type="ECO:0000313" key="5">
    <source>
        <dbReference type="Proteomes" id="UP000326831"/>
    </source>
</evidence>